<dbReference type="InParanoid" id="A0A6M4H8R8"/>
<keyword evidence="3" id="KW-1185">Reference proteome</keyword>
<organism evidence="2 3">
    <name type="scientific">Usitatibacter palustris</name>
    <dbReference type="NCBI Taxonomy" id="2732487"/>
    <lineage>
        <taxon>Bacteria</taxon>
        <taxon>Pseudomonadati</taxon>
        <taxon>Pseudomonadota</taxon>
        <taxon>Betaproteobacteria</taxon>
        <taxon>Nitrosomonadales</taxon>
        <taxon>Usitatibacteraceae</taxon>
        <taxon>Usitatibacter</taxon>
    </lineage>
</organism>
<dbReference type="Proteomes" id="UP000503096">
    <property type="component" value="Chromosome"/>
</dbReference>
<reference evidence="2 3" key="1">
    <citation type="submission" date="2020-04" db="EMBL/GenBank/DDBJ databases">
        <title>Usitatibacter rugosus gen. nov., sp. nov. and Usitatibacter palustris sp. nov., novel members of Usitatibacteraceae fam. nov. within the order Nitrosomonadales isolated from soil.</title>
        <authorList>
            <person name="Huber K.J."/>
            <person name="Neumann-Schaal M."/>
            <person name="Geppert A."/>
            <person name="Luckner M."/>
            <person name="Wanner G."/>
            <person name="Overmann J."/>
        </authorList>
    </citation>
    <scope>NUCLEOTIDE SEQUENCE [LARGE SCALE GENOMIC DNA]</scope>
    <source>
        <strain evidence="2 3">Swamp67</strain>
    </source>
</reference>
<protein>
    <recommendedName>
        <fullName evidence="4">DUF1761 domain-containing protein</fullName>
    </recommendedName>
</protein>
<dbReference type="KEGG" id="upl:DSM104440_01930"/>
<feature type="transmembrane region" description="Helical" evidence="1">
    <location>
        <begin position="166"/>
        <end position="184"/>
    </location>
</feature>
<evidence type="ECO:0000313" key="2">
    <source>
        <dbReference type="EMBL" id="QJR15113.1"/>
    </source>
</evidence>
<keyword evidence="1" id="KW-0472">Membrane</keyword>
<evidence type="ECO:0000313" key="3">
    <source>
        <dbReference type="Proteomes" id="UP000503096"/>
    </source>
</evidence>
<keyword evidence="1" id="KW-0812">Transmembrane</keyword>
<dbReference type="AlphaFoldDB" id="A0A6M4H8R8"/>
<feature type="transmembrane region" description="Helical" evidence="1">
    <location>
        <begin position="6"/>
        <end position="29"/>
    </location>
</feature>
<dbReference type="EMBL" id="CP053073">
    <property type="protein sequence ID" value="QJR15113.1"/>
    <property type="molecule type" value="Genomic_DNA"/>
</dbReference>
<feature type="transmembrane region" description="Helical" evidence="1">
    <location>
        <begin position="129"/>
        <end position="154"/>
    </location>
</feature>
<dbReference type="RefSeq" id="WP_171162119.1">
    <property type="nucleotide sequence ID" value="NZ_CP053073.1"/>
</dbReference>
<keyword evidence="1" id="KW-1133">Transmembrane helix</keyword>
<name>A0A6M4H8R8_9PROT</name>
<proteinExistence type="predicted"/>
<gene>
    <name evidence="2" type="ORF">DSM104440_01930</name>
</gene>
<evidence type="ECO:0008006" key="4">
    <source>
        <dbReference type="Google" id="ProtNLM"/>
    </source>
</evidence>
<feature type="transmembrane region" description="Helical" evidence="1">
    <location>
        <begin position="104"/>
        <end position="123"/>
    </location>
</feature>
<sequence>MVTLTQLWLPILLSAVAVFVASSLIHTVIKWHQSDYFKLGNEDDVRAVIRAGGARPGLYVIPHVLEGADCAKPEVLARFTEGPVGFLTLRPVGPPNIVKPLIQWFSLVLLIAIAVAALAAWTLPKNASFMTVTTIVGAITFLAYACGGPINGIWMGKPWRSAFKEILDGFVYAAATALVFAWLWPRG</sequence>
<accession>A0A6M4H8R8</accession>
<evidence type="ECO:0000256" key="1">
    <source>
        <dbReference type="SAM" id="Phobius"/>
    </source>
</evidence>